<proteinExistence type="predicted"/>
<dbReference type="InterPro" id="IPR006626">
    <property type="entry name" value="PbH1"/>
</dbReference>
<gene>
    <name evidence="2" type="ORF">S01H4_63902</name>
</gene>
<evidence type="ECO:0000313" key="2">
    <source>
        <dbReference type="EMBL" id="GAH06173.1"/>
    </source>
</evidence>
<dbReference type="EMBL" id="BART01038580">
    <property type="protein sequence ID" value="GAH06173.1"/>
    <property type="molecule type" value="Genomic_DNA"/>
</dbReference>
<dbReference type="InterPro" id="IPR022441">
    <property type="entry name" value="Para_beta_helix_rpt-2"/>
</dbReference>
<dbReference type="SUPFAM" id="SSF51126">
    <property type="entry name" value="Pectin lyase-like"/>
    <property type="match status" value="1"/>
</dbReference>
<dbReference type="SMART" id="SM00710">
    <property type="entry name" value="PbH1"/>
    <property type="match status" value="3"/>
</dbReference>
<feature type="domain" description="Right handed beta helix" evidence="1">
    <location>
        <begin position="6"/>
        <end position="126"/>
    </location>
</feature>
<name>X1EBX9_9ZZZZ</name>
<dbReference type="AlphaFoldDB" id="X1EBX9"/>
<dbReference type="NCBIfam" id="TIGR03804">
    <property type="entry name" value="para_beta_helix"/>
    <property type="match status" value="2"/>
</dbReference>
<comment type="caution">
    <text evidence="2">The sequence shown here is derived from an EMBL/GenBank/DDBJ whole genome shotgun (WGS) entry which is preliminary data.</text>
</comment>
<evidence type="ECO:0000259" key="1">
    <source>
        <dbReference type="Pfam" id="PF13229"/>
    </source>
</evidence>
<dbReference type="InterPro" id="IPR011050">
    <property type="entry name" value="Pectin_lyase_fold/virulence"/>
</dbReference>
<feature type="non-terminal residue" evidence="2">
    <location>
        <position position="131"/>
    </location>
</feature>
<dbReference type="Gene3D" id="2.160.20.10">
    <property type="entry name" value="Single-stranded right-handed beta-helix, Pectin lyase-like"/>
    <property type="match status" value="2"/>
</dbReference>
<feature type="non-terminal residue" evidence="2">
    <location>
        <position position="1"/>
    </location>
</feature>
<sequence>FTNAGQILLYNCNNSVISNLSFSNGHSGVTLFHSNNNKITGNNFSANLYGINIYLSEFNIVSENIIKDNIGWHDMGSVGIYLSWSDNNIIQRNIIKNNTNEMLFPFPFRQGGISLELGSNTSIISNEITYN</sequence>
<dbReference type="Pfam" id="PF13229">
    <property type="entry name" value="Beta_helix"/>
    <property type="match status" value="1"/>
</dbReference>
<accession>X1EBX9</accession>
<protein>
    <recommendedName>
        <fullName evidence="1">Right handed beta helix domain-containing protein</fullName>
    </recommendedName>
</protein>
<dbReference type="InterPro" id="IPR039448">
    <property type="entry name" value="Beta_helix"/>
</dbReference>
<reference evidence="2" key="1">
    <citation type="journal article" date="2014" name="Front. Microbiol.">
        <title>High frequency of phylogenetically diverse reductive dehalogenase-homologous genes in deep subseafloor sedimentary metagenomes.</title>
        <authorList>
            <person name="Kawai M."/>
            <person name="Futagami T."/>
            <person name="Toyoda A."/>
            <person name="Takaki Y."/>
            <person name="Nishi S."/>
            <person name="Hori S."/>
            <person name="Arai W."/>
            <person name="Tsubouchi T."/>
            <person name="Morono Y."/>
            <person name="Uchiyama I."/>
            <person name="Ito T."/>
            <person name="Fujiyama A."/>
            <person name="Inagaki F."/>
            <person name="Takami H."/>
        </authorList>
    </citation>
    <scope>NUCLEOTIDE SEQUENCE</scope>
    <source>
        <strain evidence="2">Expedition CK06-06</strain>
    </source>
</reference>
<dbReference type="InterPro" id="IPR012334">
    <property type="entry name" value="Pectin_lyas_fold"/>
</dbReference>
<organism evidence="2">
    <name type="scientific">marine sediment metagenome</name>
    <dbReference type="NCBI Taxonomy" id="412755"/>
    <lineage>
        <taxon>unclassified sequences</taxon>
        <taxon>metagenomes</taxon>
        <taxon>ecological metagenomes</taxon>
    </lineage>
</organism>